<dbReference type="Proteomes" id="UP000035642">
    <property type="component" value="Unassembled WGS sequence"/>
</dbReference>
<dbReference type="InterPro" id="IPR009072">
    <property type="entry name" value="Histone-fold"/>
</dbReference>
<dbReference type="InterPro" id="IPR007125">
    <property type="entry name" value="H2A/H2B/H3"/>
</dbReference>
<dbReference type="PANTHER" id="PTHR11426">
    <property type="entry name" value="HISTONE H3"/>
    <property type="match status" value="1"/>
</dbReference>
<name>A0A0K0CWD1_ANGCA</name>
<keyword evidence="3" id="KW-1185">Reference proteome</keyword>
<dbReference type="AlphaFoldDB" id="A0A0K0CWD1"/>
<accession>A0A0K0CWD1</accession>
<dbReference type="GO" id="GO:0003677">
    <property type="term" value="F:DNA binding"/>
    <property type="evidence" value="ECO:0007669"/>
    <property type="project" value="InterPro"/>
</dbReference>
<evidence type="ECO:0000259" key="2">
    <source>
        <dbReference type="Pfam" id="PF00125"/>
    </source>
</evidence>
<feature type="domain" description="Core Histone H2A/H2B/H3" evidence="2">
    <location>
        <begin position="39"/>
        <end position="74"/>
    </location>
</feature>
<dbReference type="Pfam" id="PF00125">
    <property type="entry name" value="Histone"/>
    <property type="match status" value="1"/>
</dbReference>
<proteinExistence type="inferred from homology"/>
<protein>
    <submittedName>
        <fullName evidence="4">Histone domain-containing protein</fullName>
    </submittedName>
</protein>
<dbReference type="GO" id="GO:0000786">
    <property type="term" value="C:nucleosome"/>
    <property type="evidence" value="ECO:0007669"/>
    <property type="project" value="InterPro"/>
</dbReference>
<dbReference type="SMART" id="SM00428">
    <property type="entry name" value="H3"/>
    <property type="match status" value="1"/>
</dbReference>
<dbReference type="PRINTS" id="PR00622">
    <property type="entry name" value="HISTONEH3"/>
</dbReference>
<dbReference type="Gene3D" id="1.10.20.10">
    <property type="entry name" value="Histone, subunit A"/>
    <property type="match status" value="1"/>
</dbReference>
<dbReference type="SUPFAM" id="SSF47113">
    <property type="entry name" value="Histone-fold"/>
    <property type="match status" value="1"/>
</dbReference>
<dbReference type="InterPro" id="IPR000164">
    <property type="entry name" value="Histone_H3/CENP-A"/>
</dbReference>
<dbReference type="GO" id="GO:0030527">
    <property type="term" value="F:structural constituent of chromatin"/>
    <property type="evidence" value="ECO:0007669"/>
    <property type="project" value="InterPro"/>
</dbReference>
<evidence type="ECO:0000313" key="3">
    <source>
        <dbReference type="Proteomes" id="UP000035642"/>
    </source>
</evidence>
<dbReference type="WBParaSite" id="ACAC_0000173301-mRNA-1">
    <property type="protein sequence ID" value="ACAC_0000173301-mRNA-1"/>
    <property type="gene ID" value="ACAC_0000173301"/>
</dbReference>
<dbReference type="GO" id="GO:0046982">
    <property type="term" value="F:protein heterodimerization activity"/>
    <property type="evidence" value="ECO:0007669"/>
    <property type="project" value="InterPro"/>
</dbReference>
<sequence>LYDESFQLFPMAFKAESNTEFQDGLAVSFFGCNGSSGSYSEACLVELFDVTNLCAIHGKRVTIMPKDIQLACRIRGERDYESNCSLILTQRLSLGPQLTVFFVIIISKMMSTISDRTSGNSPNISTTSLQPKPERFNCSILMVSSVGVVQLVVQWIAVNVSSFIAQGLILFVVAYSYEWNSVHSESLTRHRRAHFDIANVLETYQPRNRTMGHLFQSVSASLDGAPTENVVLTPADPVRDQKEYEEKRKRYAEEYQKQFDKPFSC</sequence>
<organism evidence="3 4">
    <name type="scientific">Angiostrongylus cantonensis</name>
    <name type="common">Rat lungworm</name>
    <dbReference type="NCBI Taxonomy" id="6313"/>
    <lineage>
        <taxon>Eukaryota</taxon>
        <taxon>Metazoa</taxon>
        <taxon>Ecdysozoa</taxon>
        <taxon>Nematoda</taxon>
        <taxon>Chromadorea</taxon>
        <taxon>Rhabditida</taxon>
        <taxon>Rhabditina</taxon>
        <taxon>Rhabditomorpha</taxon>
        <taxon>Strongyloidea</taxon>
        <taxon>Metastrongylidae</taxon>
        <taxon>Angiostrongylus</taxon>
    </lineage>
</organism>
<evidence type="ECO:0000313" key="4">
    <source>
        <dbReference type="WBParaSite" id="ACAC_0000173301-mRNA-1"/>
    </source>
</evidence>
<dbReference type="STRING" id="6313.A0A0K0CWD1"/>
<comment type="similarity">
    <text evidence="1">Belongs to the histone H3 family.</text>
</comment>
<evidence type="ECO:0000256" key="1">
    <source>
        <dbReference type="ARBA" id="ARBA00010343"/>
    </source>
</evidence>
<reference evidence="4" key="2">
    <citation type="submission" date="2017-02" db="UniProtKB">
        <authorList>
            <consortium name="WormBaseParasite"/>
        </authorList>
    </citation>
    <scope>IDENTIFICATION</scope>
</reference>
<reference evidence="3" key="1">
    <citation type="submission" date="2012-09" db="EMBL/GenBank/DDBJ databases">
        <authorList>
            <person name="Martin A.A."/>
        </authorList>
    </citation>
    <scope>NUCLEOTIDE SEQUENCE</scope>
</reference>